<accession>A0A077QKA0</accession>
<organism evidence="1 2">
    <name type="scientific">Xenorhabdus bovienii str. Intermedium</name>
    <dbReference type="NCBI Taxonomy" id="1379677"/>
    <lineage>
        <taxon>Bacteria</taxon>
        <taxon>Pseudomonadati</taxon>
        <taxon>Pseudomonadota</taxon>
        <taxon>Gammaproteobacteria</taxon>
        <taxon>Enterobacterales</taxon>
        <taxon>Morganellaceae</taxon>
        <taxon>Xenorhabdus</taxon>
    </lineage>
</organism>
<reference evidence="1" key="1">
    <citation type="submission" date="2013-07" db="EMBL/GenBank/DDBJ databases">
        <title>Sub-species coevolution in mutualistic symbiosis.</title>
        <authorList>
            <person name="Murfin K."/>
            <person name="Klassen J."/>
            <person name="Lee M."/>
            <person name="Forst S."/>
            <person name="Stock P."/>
            <person name="Goodrich-Blair H."/>
        </authorList>
    </citation>
    <scope>NUCLEOTIDE SEQUENCE [LARGE SCALE GENOMIC DNA]</scope>
    <source>
        <strain evidence="1">Intermedium</strain>
    </source>
</reference>
<dbReference type="AlphaFoldDB" id="A0A077QKA0"/>
<protein>
    <submittedName>
        <fullName evidence="1">Uncharacterized protein</fullName>
    </submittedName>
</protein>
<name>A0A077QKA0_XENBV</name>
<dbReference type="RefSeq" id="WP_038189939.1">
    <property type="nucleotide sequence ID" value="NZ_CAWLWA010000197.1"/>
</dbReference>
<dbReference type="HOGENOM" id="CLU_027425_0_0_6"/>
<gene>
    <name evidence="1" type="ORF">XBI1_2810068</name>
</gene>
<dbReference type="Proteomes" id="UP000028480">
    <property type="component" value="Unassembled WGS sequence"/>
</dbReference>
<sequence>MSNSITVSVDDKSNVIVGQVLIIDIIFKSDSNMQANSQFELKNLINATASNTYFSIINSDDNFSITTQLYIDKNISTGDIVSFDIVPNEHAVGFSTKTINYTAHEVDLDSLSFYFEKDVIPALVTDGDNIPPNGRSYTRASAIVKNKSGHPLPNVSMDIMGNYSINLSKINVYYSHNDPDWAVPVGPIQEYGGQQIIPMVTDKDGKMDLYIYPTDKSQFVFDLKTSVSDTGIFVPSRNKVYIIDYPSNYAKPILAPPNILGFRHGQPVGDDNSSTFLVSIASYNNARPSDTILFYVDGVYSQQQVIINNVANLNSFFIRLPYTIFPVNKLAKFSYLIVSSNGNIQSSFELCVMYGGGGKQSLDSVTRVYDACTVYSSLGSPIPINLVIQNDVVNYFTISNYMKNSGHDGLFVVITGTNDPTDKTKVPFGAEVTLNFRIESYKKSVYKTFTKTMPTQPDKGSKNAATLIIGIPYQDINDVESYPNGSAGRVYFDYQVNELGKITYGKTWEARIDTAPPLPIEDADN</sequence>
<evidence type="ECO:0000313" key="1">
    <source>
        <dbReference type="EMBL" id="CDH33989.1"/>
    </source>
</evidence>
<comment type="caution">
    <text evidence="1">The sequence shown here is derived from an EMBL/GenBank/DDBJ whole genome shotgun (WGS) entry which is preliminary data.</text>
</comment>
<dbReference type="EMBL" id="CBTB010000203">
    <property type="protein sequence ID" value="CDH33989.1"/>
    <property type="molecule type" value="Genomic_DNA"/>
</dbReference>
<evidence type="ECO:0000313" key="2">
    <source>
        <dbReference type="Proteomes" id="UP000028480"/>
    </source>
</evidence>
<proteinExistence type="predicted"/>